<dbReference type="PRINTS" id="PR00085">
    <property type="entry name" value="THFDHDRGNASE"/>
</dbReference>
<evidence type="ECO:0000256" key="4">
    <source>
        <dbReference type="ARBA" id="ARBA00022801"/>
    </source>
</evidence>
<dbReference type="HAMAP" id="MF_01576">
    <property type="entry name" value="THF_DHG_CYH"/>
    <property type="match status" value="1"/>
</dbReference>
<keyword evidence="3" id="KW-0554">One-carbon metabolism</keyword>
<comment type="catalytic activity">
    <reaction evidence="8">
        <text>(6R)-5,10-methenyltetrahydrofolate + H2O = (6R)-10-formyltetrahydrofolate + H(+)</text>
        <dbReference type="Rhea" id="RHEA:23700"/>
        <dbReference type="ChEBI" id="CHEBI:15377"/>
        <dbReference type="ChEBI" id="CHEBI:15378"/>
        <dbReference type="ChEBI" id="CHEBI:57455"/>
        <dbReference type="ChEBI" id="CHEBI:195366"/>
        <dbReference type="EC" id="3.5.4.9"/>
    </reaction>
</comment>
<name>A0AAX4P7X1_9CHLO</name>
<evidence type="ECO:0000256" key="5">
    <source>
        <dbReference type="ARBA" id="ARBA00022857"/>
    </source>
</evidence>
<evidence type="ECO:0000256" key="10">
    <source>
        <dbReference type="ARBA" id="ARBA00058319"/>
    </source>
</evidence>
<proteinExistence type="inferred from homology"/>
<dbReference type="PROSITE" id="PS00767">
    <property type="entry name" value="THF_DHG_CYH_2"/>
    <property type="match status" value="1"/>
</dbReference>
<dbReference type="InterPro" id="IPR020631">
    <property type="entry name" value="THF_DH/CycHdrlase_NAD-bd_dom"/>
</dbReference>
<comment type="subunit">
    <text evidence="2">Homodimer.</text>
</comment>
<feature type="domain" description="Tetrahydrofolate dehydrogenase/cyclohydrolase NAD(P)-binding" evidence="14">
    <location>
        <begin position="233"/>
        <end position="379"/>
    </location>
</feature>
<dbReference type="Pfam" id="PF02882">
    <property type="entry name" value="THF_DHG_CYH_C"/>
    <property type="match status" value="1"/>
</dbReference>
<protein>
    <submittedName>
        <fullName evidence="15">Tetrahydrofolate dehydrogenase/cyclohydrolase FolD</fullName>
    </submittedName>
</protein>
<dbReference type="GO" id="GO:0004488">
    <property type="term" value="F:methylenetetrahydrofolate dehydrogenase (NADP+) activity"/>
    <property type="evidence" value="ECO:0007669"/>
    <property type="project" value="UniProtKB-EC"/>
</dbReference>
<evidence type="ECO:0000256" key="11">
    <source>
        <dbReference type="ARBA" id="ARBA00061364"/>
    </source>
</evidence>
<dbReference type="InterPro" id="IPR046346">
    <property type="entry name" value="Aminoacid_DH-like_N_sf"/>
</dbReference>
<dbReference type="Gene3D" id="3.40.50.720">
    <property type="entry name" value="NAD(P)-binding Rossmann-like Domain"/>
    <property type="match status" value="1"/>
</dbReference>
<comment type="function">
    <text evidence="10">Catalyzes the oxidation of 5,10-methylenetetrahydrofolate to 5,10-methenyltetrahydrofolate and then the hydrolysis of 5,10-methenyltetrahydrofolate to 10-formyltetrahydrofolate.</text>
</comment>
<sequence>MNTTTSRAKITFEPRLTEDKGRIRRRRRQPFTRSRQHTISVRAVTVYQTRKRAILEARPKALGKVSSSQERKSVVRKAAPAPAMATEGDRAQLIDGKAIAATIRGEIKDEIDRLRSETGGEFNPGLAVVLVGERKDSQTYVRNKKKACDDCGIVSFGTDLPDTATEEEVLEVVKKYNADPKVHGILVQLPLPAHMDEEKILTAISIQKDVDGFHPENIGKLAMRGRKPDFVCCTPKGSVELLERSGVEISGKSAVVVGRSNIVGTPAAMLLQERNATVTVVHSRTKDPERYIREADIVVAACGVAEFVKGEWLKPGCAVIDVGINAVDDATKKRGYRLVGDVHFDSAVKVAGQITPVPGGVGPMTIAMLLQNTLEGAKAARERGE</sequence>
<dbReference type="InterPro" id="IPR020867">
    <property type="entry name" value="THF_DH/CycHdrlase_CS"/>
</dbReference>
<dbReference type="PANTHER" id="PTHR48099">
    <property type="entry name" value="C-1-TETRAHYDROFOLATE SYNTHASE, CYTOPLASMIC-RELATED"/>
    <property type="match status" value="1"/>
</dbReference>
<feature type="region of interest" description="Disordered" evidence="12">
    <location>
        <begin position="16"/>
        <end position="35"/>
    </location>
</feature>
<comment type="catalytic activity">
    <reaction evidence="9">
        <text>(6R)-5,10-methylene-5,6,7,8-tetrahydrofolate + NADP(+) = (6R)-5,10-methenyltetrahydrofolate + NADPH</text>
        <dbReference type="Rhea" id="RHEA:22812"/>
        <dbReference type="ChEBI" id="CHEBI:15636"/>
        <dbReference type="ChEBI" id="CHEBI:57455"/>
        <dbReference type="ChEBI" id="CHEBI:57783"/>
        <dbReference type="ChEBI" id="CHEBI:58349"/>
        <dbReference type="EC" id="1.5.1.5"/>
    </reaction>
</comment>
<evidence type="ECO:0000256" key="12">
    <source>
        <dbReference type="SAM" id="MobiDB-lite"/>
    </source>
</evidence>
<keyword evidence="5" id="KW-0521">NADP</keyword>
<keyword evidence="16" id="KW-1185">Reference proteome</keyword>
<dbReference type="FunFam" id="3.40.50.10860:FF:000001">
    <property type="entry name" value="Bifunctional protein FolD"/>
    <property type="match status" value="1"/>
</dbReference>
<dbReference type="GO" id="GO:0035999">
    <property type="term" value="P:tetrahydrofolate interconversion"/>
    <property type="evidence" value="ECO:0007669"/>
    <property type="project" value="TreeGrafter"/>
</dbReference>
<evidence type="ECO:0000256" key="6">
    <source>
        <dbReference type="ARBA" id="ARBA00023002"/>
    </source>
</evidence>
<evidence type="ECO:0000259" key="14">
    <source>
        <dbReference type="Pfam" id="PF02882"/>
    </source>
</evidence>
<dbReference type="CDD" id="cd01080">
    <property type="entry name" value="NAD_bind_m-THF_DH_Cyclohyd"/>
    <property type="match status" value="1"/>
</dbReference>
<dbReference type="Gene3D" id="3.40.50.10860">
    <property type="entry name" value="Leucine Dehydrogenase, chain A, domain 1"/>
    <property type="match status" value="1"/>
</dbReference>
<dbReference type="PROSITE" id="PS00766">
    <property type="entry name" value="THF_DHG_CYH_1"/>
    <property type="match status" value="1"/>
</dbReference>
<organism evidence="15 16">
    <name type="scientific">Chloropicon roscoffensis</name>
    <dbReference type="NCBI Taxonomy" id="1461544"/>
    <lineage>
        <taxon>Eukaryota</taxon>
        <taxon>Viridiplantae</taxon>
        <taxon>Chlorophyta</taxon>
        <taxon>Chloropicophyceae</taxon>
        <taxon>Chloropicales</taxon>
        <taxon>Chloropicaceae</taxon>
        <taxon>Chloropicon</taxon>
    </lineage>
</organism>
<keyword evidence="4" id="KW-0378">Hydrolase</keyword>
<dbReference type="InterPro" id="IPR036291">
    <property type="entry name" value="NAD(P)-bd_dom_sf"/>
</dbReference>
<dbReference type="EMBL" id="CP151506">
    <property type="protein sequence ID" value="WZN62455.1"/>
    <property type="molecule type" value="Genomic_DNA"/>
</dbReference>
<evidence type="ECO:0000256" key="7">
    <source>
        <dbReference type="ARBA" id="ARBA00023268"/>
    </source>
</evidence>
<evidence type="ECO:0000259" key="13">
    <source>
        <dbReference type="Pfam" id="PF00763"/>
    </source>
</evidence>
<evidence type="ECO:0000256" key="3">
    <source>
        <dbReference type="ARBA" id="ARBA00022563"/>
    </source>
</evidence>
<dbReference type="GO" id="GO:0004477">
    <property type="term" value="F:methenyltetrahydrofolate cyclohydrolase activity"/>
    <property type="evidence" value="ECO:0007669"/>
    <property type="project" value="UniProtKB-EC"/>
</dbReference>
<dbReference type="PANTHER" id="PTHR48099:SF5">
    <property type="entry name" value="C-1-TETRAHYDROFOLATE SYNTHASE, CYTOPLASMIC"/>
    <property type="match status" value="1"/>
</dbReference>
<dbReference type="GO" id="GO:0005829">
    <property type="term" value="C:cytosol"/>
    <property type="evidence" value="ECO:0007669"/>
    <property type="project" value="TreeGrafter"/>
</dbReference>
<dbReference type="SUPFAM" id="SSF51735">
    <property type="entry name" value="NAD(P)-binding Rossmann-fold domains"/>
    <property type="match status" value="1"/>
</dbReference>
<comment type="similarity">
    <text evidence="11">Belongs to the tetrahydrofolate dehydrogenase/cyclohydrolase family.</text>
</comment>
<evidence type="ECO:0000256" key="2">
    <source>
        <dbReference type="ARBA" id="ARBA00011738"/>
    </source>
</evidence>
<feature type="domain" description="Tetrahydrofolate dehydrogenase/cyclohydrolase catalytic" evidence="13">
    <location>
        <begin position="94"/>
        <end position="211"/>
    </location>
</feature>
<evidence type="ECO:0000256" key="8">
    <source>
        <dbReference type="ARBA" id="ARBA00036357"/>
    </source>
</evidence>
<feature type="compositionally biased region" description="Basic residues" evidence="12">
    <location>
        <begin position="22"/>
        <end position="35"/>
    </location>
</feature>
<dbReference type="InterPro" id="IPR000672">
    <property type="entry name" value="THF_DH/CycHdrlase"/>
</dbReference>
<dbReference type="AlphaFoldDB" id="A0AAX4P7X1"/>
<keyword evidence="7" id="KW-0511">Multifunctional enzyme</keyword>
<dbReference type="Pfam" id="PF00763">
    <property type="entry name" value="THF_DHG_CYH"/>
    <property type="match status" value="1"/>
</dbReference>
<dbReference type="FunFam" id="3.40.50.720:FF:000006">
    <property type="entry name" value="Bifunctional protein FolD"/>
    <property type="match status" value="1"/>
</dbReference>
<gene>
    <name evidence="15" type="ORF">HKI87_06g39920</name>
</gene>
<evidence type="ECO:0000256" key="9">
    <source>
        <dbReference type="ARBA" id="ARBA00052194"/>
    </source>
</evidence>
<dbReference type="InterPro" id="IPR020630">
    <property type="entry name" value="THF_DH/CycHdrlase_cat_dom"/>
</dbReference>
<accession>A0AAX4P7X1</accession>
<keyword evidence="6" id="KW-0560">Oxidoreductase</keyword>
<evidence type="ECO:0000313" key="16">
    <source>
        <dbReference type="Proteomes" id="UP001472866"/>
    </source>
</evidence>
<dbReference type="SUPFAM" id="SSF53223">
    <property type="entry name" value="Aminoacid dehydrogenase-like, N-terminal domain"/>
    <property type="match status" value="1"/>
</dbReference>
<dbReference type="Proteomes" id="UP001472866">
    <property type="component" value="Chromosome 06"/>
</dbReference>
<comment type="pathway">
    <text evidence="1">One-carbon metabolism; tetrahydrofolate interconversion.</text>
</comment>
<evidence type="ECO:0000256" key="1">
    <source>
        <dbReference type="ARBA" id="ARBA00004777"/>
    </source>
</evidence>
<evidence type="ECO:0000313" key="15">
    <source>
        <dbReference type="EMBL" id="WZN62455.1"/>
    </source>
</evidence>
<reference evidence="15 16" key="1">
    <citation type="submission" date="2024-03" db="EMBL/GenBank/DDBJ databases">
        <title>Complete genome sequence of the green alga Chloropicon roscoffensis RCC1871.</title>
        <authorList>
            <person name="Lemieux C."/>
            <person name="Pombert J.-F."/>
            <person name="Otis C."/>
            <person name="Turmel M."/>
        </authorList>
    </citation>
    <scope>NUCLEOTIDE SEQUENCE [LARGE SCALE GENOMIC DNA]</scope>
    <source>
        <strain evidence="15 16">RCC1871</strain>
    </source>
</reference>